<dbReference type="Proteomes" id="UP000190423">
    <property type="component" value="Unassembled WGS sequence"/>
</dbReference>
<evidence type="ECO:0008006" key="4">
    <source>
        <dbReference type="Google" id="ProtNLM"/>
    </source>
</evidence>
<keyword evidence="3" id="KW-1185">Reference proteome</keyword>
<evidence type="ECO:0000313" key="2">
    <source>
        <dbReference type="EMBL" id="SJZ30105.1"/>
    </source>
</evidence>
<evidence type="ECO:0000256" key="1">
    <source>
        <dbReference type="SAM" id="SignalP"/>
    </source>
</evidence>
<organism evidence="2 3">
    <name type="scientific">Treponema porcinum</name>
    <dbReference type="NCBI Taxonomy" id="261392"/>
    <lineage>
        <taxon>Bacteria</taxon>
        <taxon>Pseudomonadati</taxon>
        <taxon>Spirochaetota</taxon>
        <taxon>Spirochaetia</taxon>
        <taxon>Spirochaetales</taxon>
        <taxon>Treponemataceae</taxon>
        <taxon>Treponema</taxon>
    </lineage>
</organism>
<dbReference type="AlphaFoldDB" id="A0A1T4JIW1"/>
<proteinExistence type="predicted"/>
<evidence type="ECO:0000313" key="3">
    <source>
        <dbReference type="Proteomes" id="UP000190423"/>
    </source>
</evidence>
<name>A0A1T4JIW1_TREPO</name>
<dbReference type="EMBL" id="FUWG01000003">
    <property type="protein sequence ID" value="SJZ30105.1"/>
    <property type="molecule type" value="Genomic_DNA"/>
</dbReference>
<feature type="signal peptide" evidence="1">
    <location>
        <begin position="1"/>
        <end position="20"/>
    </location>
</feature>
<feature type="chain" id="PRO_5013204973" description="Major surface protein" evidence="1">
    <location>
        <begin position="21"/>
        <end position="470"/>
    </location>
</feature>
<keyword evidence="1" id="KW-0732">Signal</keyword>
<dbReference type="GeneID" id="78315693"/>
<accession>A0A1T4JIW1</accession>
<dbReference type="OrthoDB" id="365311at2"/>
<reference evidence="2 3" key="1">
    <citation type="submission" date="2017-02" db="EMBL/GenBank/DDBJ databases">
        <authorList>
            <person name="Peterson S.W."/>
        </authorList>
    </citation>
    <scope>NUCLEOTIDE SEQUENCE [LARGE SCALE GENOMIC DNA]</scope>
    <source>
        <strain evidence="2 3">ATCC BAA-908</strain>
    </source>
</reference>
<protein>
    <recommendedName>
        <fullName evidence="4">Major surface protein</fullName>
    </recommendedName>
</protein>
<dbReference type="RefSeq" id="WP_078932302.1">
    <property type="nucleotide sequence ID" value="NZ_FUWG01000003.1"/>
</dbReference>
<sequence>MKKIICAAALGAAVLSFASAKNYTGVNAAAIKDVPTATSFTATTTKGLFSTDVDDFISVTDFWGVQPEKFFGYFGYNYNDGHKYNKKDGLGFNFGFARQLKKMYVGAYFGGQLDGMKMTSVFDDASGADEVNYTYEADAKYAYTGSILLGAEKFGVKASLYYNPVGGVGYLQNVKPDSGDESIVQKDTYEFYTDLQLGFNNKYSPFFQIAVDAMTAKYYDNNDGYADKGFADLYLRGGFTQNLKSETEGFSHKVSYNADTRWRITPIVQNQNKDGSDEHLGAANHLIQLSAAYKATVAATDKLTLKAKFALPLQVGLVWDEDYVKPIDGDKTYYTSRNFKTDIGFEPTLTFAATYAVVPGKFQFNCGTKITVGDLGWNIVATQTRDDPTSSSVDSTSTTVAFGFDSSDFATSWDAGFTAFLGKKVTVDASYNILNKLNNNSVDYSSNNDIWEVVKDVFVQKLEFLVTVKL</sequence>
<gene>
    <name evidence="2" type="ORF">SAMN02745149_00373</name>
</gene>